<dbReference type="Proteomes" id="UP000324629">
    <property type="component" value="Unassembled WGS sequence"/>
</dbReference>
<name>A0A5J4NWJ7_9TREM</name>
<protein>
    <recommendedName>
        <fullName evidence="3">PDZ domain-containing protein</fullName>
    </recommendedName>
</protein>
<sequence>MADSSDQLLVGDRILAIENLYKRESNLEGVRLTKTANGPWIRMEIEYELPDLPPAGCTVKHMLVDLETRGDGAGLVTRGGWSRLPSHIRPLTVMRVRENSMAEL</sequence>
<accession>A0A5J4NWJ7</accession>
<dbReference type="AlphaFoldDB" id="A0A5J4NWJ7"/>
<reference evidence="1 2" key="1">
    <citation type="journal article" date="2019" name="Gigascience">
        <title>Whole-genome sequence of the oriental lung fluke Paragonimus westermani.</title>
        <authorList>
            <person name="Oey H."/>
            <person name="Zakrzewski M."/>
            <person name="Narain K."/>
            <person name="Devi K.R."/>
            <person name="Agatsuma T."/>
            <person name="Nawaratna S."/>
            <person name="Gobert G.N."/>
            <person name="Jones M.K."/>
            <person name="Ragan M.A."/>
            <person name="McManus D.P."/>
            <person name="Krause L."/>
        </authorList>
    </citation>
    <scope>NUCLEOTIDE SEQUENCE [LARGE SCALE GENOMIC DNA]</scope>
    <source>
        <strain evidence="1 2">IND2009</strain>
    </source>
</reference>
<evidence type="ECO:0000313" key="1">
    <source>
        <dbReference type="EMBL" id="KAA3679448.1"/>
    </source>
</evidence>
<evidence type="ECO:0000313" key="2">
    <source>
        <dbReference type="Proteomes" id="UP000324629"/>
    </source>
</evidence>
<evidence type="ECO:0008006" key="3">
    <source>
        <dbReference type="Google" id="ProtNLM"/>
    </source>
</evidence>
<comment type="caution">
    <text evidence="1">The sequence shown here is derived from an EMBL/GenBank/DDBJ whole genome shotgun (WGS) entry which is preliminary data.</text>
</comment>
<proteinExistence type="predicted"/>
<organism evidence="1 2">
    <name type="scientific">Paragonimus westermani</name>
    <dbReference type="NCBI Taxonomy" id="34504"/>
    <lineage>
        <taxon>Eukaryota</taxon>
        <taxon>Metazoa</taxon>
        <taxon>Spiralia</taxon>
        <taxon>Lophotrochozoa</taxon>
        <taxon>Platyhelminthes</taxon>
        <taxon>Trematoda</taxon>
        <taxon>Digenea</taxon>
        <taxon>Plagiorchiida</taxon>
        <taxon>Troglotremata</taxon>
        <taxon>Troglotrematidae</taxon>
        <taxon>Paragonimus</taxon>
    </lineage>
</organism>
<dbReference type="EMBL" id="QNGE01000736">
    <property type="protein sequence ID" value="KAA3679448.1"/>
    <property type="molecule type" value="Genomic_DNA"/>
</dbReference>
<gene>
    <name evidence="1" type="ORF">DEA37_0002923</name>
</gene>
<keyword evidence="2" id="KW-1185">Reference proteome</keyword>